<dbReference type="InterPro" id="IPR057561">
    <property type="entry name" value="NADase_transloc"/>
</dbReference>
<dbReference type="Pfam" id="PF25302">
    <property type="entry name" value="NADase_transloc"/>
    <property type="match status" value="1"/>
</dbReference>
<dbReference type="Proteomes" id="UP000249375">
    <property type="component" value="Chromosome"/>
</dbReference>
<name>A0A5P8E3Y2_9BACT</name>
<dbReference type="NCBIfam" id="NF047619">
    <property type="entry name" value="NADase_discoid"/>
    <property type="match status" value="1"/>
</dbReference>
<accession>A0A5P8E3Y2</accession>
<evidence type="ECO:0000313" key="2">
    <source>
        <dbReference type="EMBL" id="QFQ11717.1"/>
    </source>
</evidence>
<dbReference type="RefSeq" id="WP_111897907.1">
    <property type="nucleotide sequence ID" value="NZ_CP033459.1"/>
</dbReference>
<sequence length="231" mass="26051">MRHKILTAIIFSFVAFGMYAQVKHIKPKNVAKLQTISAEQYNQLGEAYNTGKMTEKEAKKFENDALFYDFFSGGCSWYCGGDVDTIVASSCLEQDGRKYAGANVHDFDVTTQWIEGATGQGIGEYLEYTFPGSCPRITTINIINGDITDLVTWKNRSRVKQLKVYFNGAPYAILDLKDSRSLQTFEIGTIGFHDAYMPQWTLRFEILDVYPGDKLEETAISELIFDGVDVH</sequence>
<reference evidence="2 3" key="1">
    <citation type="submission" date="2018-11" db="EMBL/GenBank/DDBJ databases">
        <authorList>
            <person name="Na S.W."/>
            <person name="Baik M."/>
        </authorList>
    </citation>
    <scope>NUCLEOTIDE SEQUENCE [LARGE SCALE GENOMIC DNA]</scope>
    <source>
        <strain evidence="2 3">E39</strain>
    </source>
</reference>
<evidence type="ECO:0000313" key="3">
    <source>
        <dbReference type="Proteomes" id="UP000249375"/>
    </source>
</evidence>
<keyword evidence="3" id="KW-1185">Reference proteome</keyword>
<dbReference type="EMBL" id="CP033459">
    <property type="protein sequence ID" value="QFQ11717.1"/>
    <property type="molecule type" value="Genomic_DNA"/>
</dbReference>
<organism evidence="2 3">
    <name type="scientific">Pseudoprevotella muciniphila</name>
    <dbReference type="NCBI Taxonomy" id="2133944"/>
    <lineage>
        <taxon>Bacteria</taxon>
        <taxon>Pseudomonadati</taxon>
        <taxon>Bacteroidota</taxon>
        <taxon>Bacteroidia</taxon>
        <taxon>Bacteroidales</taxon>
        <taxon>Prevotellaceae</taxon>
        <taxon>Pseudoprevotella</taxon>
    </lineage>
</organism>
<dbReference type="OrthoDB" id="9784548at2"/>
<dbReference type="KEGG" id="alq:C7Y71_001010"/>
<protein>
    <recommendedName>
        <fullName evidence="1">NAD glycohydrolase translocation F5/8 type C domain-containing protein</fullName>
    </recommendedName>
</protein>
<dbReference type="AlphaFoldDB" id="A0A5P8E3Y2"/>
<evidence type="ECO:0000259" key="1">
    <source>
        <dbReference type="Pfam" id="PF25302"/>
    </source>
</evidence>
<proteinExistence type="predicted"/>
<gene>
    <name evidence="2" type="ORF">C7Y71_001010</name>
</gene>
<feature type="domain" description="NAD glycohydrolase translocation F5/8 type C" evidence="1">
    <location>
        <begin position="77"/>
        <end position="226"/>
    </location>
</feature>